<reference evidence="8 9" key="1">
    <citation type="submission" date="2015-12" db="EMBL/GenBank/DDBJ databases">
        <title>Genome comparisons provide insights into the role of secondary metabolites in the pathogenic phase of the Photorhabdus life cycle.</title>
        <authorList>
            <person name="Tobias N.J."/>
            <person name="Mishra B."/>
            <person name="Gupta D.K."/>
            <person name="Thines M."/>
            <person name="Stinear T.P."/>
            <person name="Bode H.B."/>
        </authorList>
    </citation>
    <scope>NUCLEOTIDE SEQUENCE [LARGE SCALE GENOMIC DNA]</scope>
    <source>
        <strain evidence="8 9">PB68.1</strain>
    </source>
</reference>
<keyword evidence="2" id="KW-1003">Cell membrane</keyword>
<keyword evidence="9" id="KW-1185">Reference proteome</keyword>
<evidence type="ECO:0000256" key="4">
    <source>
        <dbReference type="ARBA" id="ARBA00022989"/>
    </source>
</evidence>
<dbReference type="Pfam" id="PF00892">
    <property type="entry name" value="EamA"/>
    <property type="match status" value="2"/>
</dbReference>
<keyword evidence="3 6" id="KW-0812">Transmembrane</keyword>
<evidence type="ECO:0000313" key="8">
    <source>
        <dbReference type="EMBL" id="OCQ52755.1"/>
    </source>
</evidence>
<dbReference type="PANTHER" id="PTHR42920:SF24">
    <property type="entry name" value="AROMATIC AMINO ACID EXPORTER YDDG"/>
    <property type="match status" value="1"/>
</dbReference>
<dbReference type="PATRIC" id="fig|286156.4.peg.2377"/>
<protein>
    <submittedName>
        <fullName evidence="8">Aromatic amino acid exporter YddG</fullName>
    </submittedName>
</protein>
<keyword evidence="5 6" id="KW-0472">Membrane</keyword>
<proteinExistence type="predicted"/>
<feature type="transmembrane region" description="Helical" evidence="6">
    <location>
        <begin position="222"/>
        <end position="244"/>
    </location>
</feature>
<evidence type="ECO:0000256" key="5">
    <source>
        <dbReference type="ARBA" id="ARBA00023136"/>
    </source>
</evidence>
<keyword evidence="4 6" id="KW-1133">Transmembrane helix</keyword>
<dbReference type="Proteomes" id="UP000093476">
    <property type="component" value="Unassembled WGS sequence"/>
</dbReference>
<evidence type="ECO:0000259" key="7">
    <source>
        <dbReference type="Pfam" id="PF00892"/>
    </source>
</evidence>
<dbReference type="SUPFAM" id="SSF103481">
    <property type="entry name" value="Multidrug resistance efflux transporter EmrE"/>
    <property type="match status" value="2"/>
</dbReference>
<evidence type="ECO:0000313" key="9">
    <source>
        <dbReference type="Proteomes" id="UP000093476"/>
    </source>
</evidence>
<feature type="transmembrane region" description="Helical" evidence="6">
    <location>
        <begin position="163"/>
        <end position="181"/>
    </location>
</feature>
<comment type="subcellular location">
    <subcellularLocation>
        <location evidence="1">Cell membrane</location>
        <topology evidence="1">Multi-pass membrane protein</topology>
    </subcellularLocation>
</comment>
<feature type="transmembrane region" description="Helical" evidence="6">
    <location>
        <begin position="12"/>
        <end position="30"/>
    </location>
</feature>
<feature type="domain" description="EamA" evidence="7">
    <location>
        <begin position="13"/>
        <end position="143"/>
    </location>
</feature>
<feature type="transmembrane region" description="Helical" evidence="6">
    <location>
        <begin position="98"/>
        <end position="119"/>
    </location>
</feature>
<evidence type="ECO:0000256" key="1">
    <source>
        <dbReference type="ARBA" id="ARBA00004651"/>
    </source>
</evidence>
<organism evidence="8 9">
    <name type="scientific">Photorhabdus australis subsp. thailandensis</name>
    <dbReference type="NCBI Taxonomy" id="2805096"/>
    <lineage>
        <taxon>Bacteria</taxon>
        <taxon>Pseudomonadati</taxon>
        <taxon>Pseudomonadota</taxon>
        <taxon>Gammaproteobacteria</taxon>
        <taxon>Enterobacterales</taxon>
        <taxon>Morganellaceae</taxon>
        <taxon>Photorhabdus</taxon>
    </lineage>
</organism>
<evidence type="ECO:0000256" key="3">
    <source>
        <dbReference type="ARBA" id="ARBA00022692"/>
    </source>
</evidence>
<evidence type="ECO:0000256" key="2">
    <source>
        <dbReference type="ARBA" id="ARBA00022475"/>
    </source>
</evidence>
<comment type="caution">
    <text evidence="8">The sequence shown here is derived from an EMBL/GenBank/DDBJ whole genome shotgun (WGS) entry which is preliminary data.</text>
</comment>
<dbReference type="PANTHER" id="PTHR42920">
    <property type="entry name" value="OS03G0707200 PROTEIN-RELATED"/>
    <property type="match status" value="1"/>
</dbReference>
<dbReference type="InterPro" id="IPR000620">
    <property type="entry name" value="EamA_dom"/>
</dbReference>
<feature type="transmembrane region" description="Helical" evidence="6">
    <location>
        <begin position="282"/>
        <end position="301"/>
    </location>
</feature>
<dbReference type="NCBIfam" id="NF008676">
    <property type="entry name" value="PRK11689.1"/>
    <property type="match status" value="1"/>
</dbReference>
<name>A0A1C0U4E0_9GAMM</name>
<dbReference type="STRING" id="286156.Ppb6_02099"/>
<feature type="transmembrane region" description="Helical" evidence="6">
    <location>
        <begin position="70"/>
        <end position="92"/>
    </location>
</feature>
<dbReference type="InterPro" id="IPR037185">
    <property type="entry name" value="EmrE-like"/>
</dbReference>
<feature type="transmembrane region" description="Helical" evidence="6">
    <location>
        <begin position="193"/>
        <end position="210"/>
    </location>
</feature>
<feature type="transmembrane region" description="Helical" evidence="6">
    <location>
        <begin position="256"/>
        <end position="276"/>
    </location>
</feature>
<dbReference type="GO" id="GO:0005886">
    <property type="term" value="C:plasma membrane"/>
    <property type="evidence" value="ECO:0007669"/>
    <property type="project" value="UniProtKB-SubCell"/>
</dbReference>
<sequence>MNVKAGIEQHKATVYGILAIVLWSAIVGLIRSISESFGPVGGAALIYTVGSIFLVLLIGLPKISAFPKAYLWLGSLLFVSYEICLSLALGFANNRVQAIELGMVNYLWPGFTVLLSVIVNKQKVNWWLYPGLLLSILGISWVMSGDNSWSFRQMMENIQSNPLSYGLAFAGAIIWAMYCNITKIMSEGKNGMSLFFILTALALWIQYFFTSPPEMVITLRSVSMLLFAGAVIGVANAAWTVAIIRGHVALLATLSYFTPIISTAFSSLLLSTALSFSFWQGVLMVTVGSIICWLAIIPYGFQDASRRQGSESPGA</sequence>
<feature type="transmembrane region" description="Helical" evidence="6">
    <location>
        <begin position="36"/>
        <end position="58"/>
    </location>
</feature>
<feature type="transmembrane region" description="Helical" evidence="6">
    <location>
        <begin position="126"/>
        <end position="143"/>
    </location>
</feature>
<dbReference type="AlphaFoldDB" id="A0A1C0U4E0"/>
<gene>
    <name evidence="8" type="primary">yddG</name>
    <name evidence="8" type="ORF">Ppb6_02099</name>
</gene>
<dbReference type="EMBL" id="LOMY01000074">
    <property type="protein sequence ID" value="OCQ52755.1"/>
    <property type="molecule type" value="Genomic_DNA"/>
</dbReference>
<feature type="domain" description="EamA" evidence="7">
    <location>
        <begin position="165"/>
        <end position="291"/>
    </location>
</feature>
<evidence type="ECO:0000256" key="6">
    <source>
        <dbReference type="SAM" id="Phobius"/>
    </source>
</evidence>
<accession>A0A1C0U4E0</accession>
<dbReference type="RefSeq" id="WP_276204152.1">
    <property type="nucleotide sequence ID" value="NZ_CAWMQZ010000074.1"/>
</dbReference>
<dbReference type="InterPro" id="IPR051258">
    <property type="entry name" value="Diverse_Substrate_Transporter"/>
</dbReference>